<gene>
    <name evidence="9" type="ORF">EPD60_10080</name>
</gene>
<name>A0A4R1BBF3_9BACT</name>
<accession>A0A4R1BBF3</accession>
<dbReference type="AlphaFoldDB" id="A0A4R1BBF3"/>
<dbReference type="InterPro" id="IPR000715">
    <property type="entry name" value="Glycosyl_transferase_4"/>
</dbReference>
<sequence length="380" mass="41153">MLNVLLTASIAFILTFWAIPAIIRIAELKKLYDIPDERKLHKKPIASLGGVGIFIGFFLAALFTVNLKANPELQYFFPAATVIFFLGVKDDILILSATKKFIGQLLAAAILIHLCGVRISSMHGLFGLWELPEAFSLALSYLTFIVIINAFNLIDGVDGLAATLSLLTMSVFGAYFTVAGMEGYAALSFAMAGALMAFLIFNYNPAKIFMGDSGSLMLGLVNSTLVIKFITVADTPGAAYALPSAVAIGFAILVVPLTDTLRVFAIRILNGRSPFSPDRNHIHHLLLDRGLGHKYVTFTCLLVNIGFITVAYFARNLGPNYLALLILSIAFSIVGFLIYTRRSPVARIIKDTLPVSIAEPQGHLVTKVVPISPEQAVAEN</sequence>
<feature type="transmembrane region" description="Helical" evidence="8">
    <location>
        <begin position="135"/>
        <end position="153"/>
    </location>
</feature>
<evidence type="ECO:0000256" key="2">
    <source>
        <dbReference type="ARBA" id="ARBA00022475"/>
    </source>
</evidence>
<dbReference type="PANTHER" id="PTHR22926">
    <property type="entry name" value="PHOSPHO-N-ACETYLMURAMOYL-PENTAPEPTIDE-TRANSFERASE"/>
    <property type="match status" value="1"/>
</dbReference>
<dbReference type="PROSITE" id="PS01348">
    <property type="entry name" value="MRAY_2"/>
    <property type="match status" value="1"/>
</dbReference>
<feature type="transmembrane region" description="Helical" evidence="8">
    <location>
        <begin position="105"/>
        <end position="129"/>
    </location>
</feature>
<feature type="transmembrane region" description="Helical" evidence="8">
    <location>
        <begin position="45"/>
        <end position="63"/>
    </location>
</feature>
<evidence type="ECO:0000313" key="10">
    <source>
        <dbReference type="Proteomes" id="UP000295334"/>
    </source>
</evidence>
<evidence type="ECO:0000256" key="4">
    <source>
        <dbReference type="ARBA" id="ARBA00022692"/>
    </source>
</evidence>
<evidence type="ECO:0000256" key="1">
    <source>
        <dbReference type="ARBA" id="ARBA00004651"/>
    </source>
</evidence>
<dbReference type="PANTHER" id="PTHR22926:SF3">
    <property type="entry name" value="UNDECAPRENYL-PHOSPHATE ALPHA-N-ACETYLGLUCOSAMINYL 1-PHOSPHATE TRANSFERASE"/>
    <property type="match status" value="1"/>
</dbReference>
<dbReference type="GO" id="GO:0044038">
    <property type="term" value="P:cell wall macromolecule biosynthetic process"/>
    <property type="evidence" value="ECO:0007669"/>
    <property type="project" value="TreeGrafter"/>
</dbReference>
<keyword evidence="2" id="KW-1003">Cell membrane</keyword>
<organism evidence="9 10">
    <name type="scientific">Flaviaesturariibacter flavus</name>
    <dbReference type="NCBI Taxonomy" id="2502780"/>
    <lineage>
        <taxon>Bacteria</taxon>
        <taxon>Pseudomonadati</taxon>
        <taxon>Bacteroidota</taxon>
        <taxon>Chitinophagia</taxon>
        <taxon>Chitinophagales</taxon>
        <taxon>Chitinophagaceae</taxon>
        <taxon>Flaviaestuariibacter</taxon>
    </lineage>
</organism>
<feature type="transmembrane region" description="Helical" evidence="8">
    <location>
        <begin position="215"/>
        <end position="233"/>
    </location>
</feature>
<keyword evidence="6 8" id="KW-0472">Membrane</keyword>
<feature type="transmembrane region" description="Helical" evidence="8">
    <location>
        <begin position="320"/>
        <end position="340"/>
    </location>
</feature>
<feature type="binding site" evidence="7">
    <location>
        <position position="152"/>
    </location>
    <ligand>
        <name>Mg(2+)</name>
        <dbReference type="ChEBI" id="CHEBI:18420"/>
    </ligand>
</feature>
<evidence type="ECO:0000256" key="6">
    <source>
        <dbReference type="ARBA" id="ARBA00023136"/>
    </source>
</evidence>
<dbReference type="InterPro" id="IPR018480">
    <property type="entry name" value="PNAcMuramoyl-5peptid_Trfase_CS"/>
</dbReference>
<comment type="cofactor">
    <cofactor evidence="7">
        <name>Mg(2+)</name>
        <dbReference type="ChEBI" id="CHEBI:18420"/>
    </cofactor>
</comment>
<dbReference type="RefSeq" id="WP_131449327.1">
    <property type="nucleotide sequence ID" value="NZ_SJZI01000042.1"/>
</dbReference>
<feature type="transmembrane region" description="Helical" evidence="8">
    <location>
        <begin position="295"/>
        <end position="314"/>
    </location>
</feature>
<dbReference type="GO" id="GO:0071555">
    <property type="term" value="P:cell wall organization"/>
    <property type="evidence" value="ECO:0007669"/>
    <property type="project" value="TreeGrafter"/>
</dbReference>
<keyword evidence="7" id="KW-0479">Metal-binding</keyword>
<keyword evidence="7" id="KW-0460">Magnesium</keyword>
<comment type="subcellular location">
    <subcellularLocation>
        <location evidence="1">Cell membrane</location>
        <topology evidence="1">Multi-pass membrane protein</topology>
    </subcellularLocation>
</comment>
<dbReference type="CDD" id="cd06853">
    <property type="entry name" value="GT_WecA_like"/>
    <property type="match status" value="1"/>
</dbReference>
<evidence type="ECO:0000256" key="5">
    <source>
        <dbReference type="ARBA" id="ARBA00022989"/>
    </source>
</evidence>
<feature type="transmembrane region" description="Helical" evidence="8">
    <location>
        <begin position="184"/>
        <end position="203"/>
    </location>
</feature>
<feature type="transmembrane region" description="Helical" evidence="8">
    <location>
        <begin position="6"/>
        <end position="25"/>
    </location>
</feature>
<dbReference type="GO" id="GO:0005886">
    <property type="term" value="C:plasma membrane"/>
    <property type="evidence" value="ECO:0007669"/>
    <property type="project" value="UniProtKB-SubCell"/>
</dbReference>
<evidence type="ECO:0000256" key="3">
    <source>
        <dbReference type="ARBA" id="ARBA00022679"/>
    </source>
</evidence>
<feature type="transmembrane region" description="Helical" evidence="8">
    <location>
        <begin position="160"/>
        <end position="178"/>
    </location>
</feature>
<feature type="transmembrane region" description="Helical" evidence="8">
    <location>
        <begin position="75"/>
        <end position="93"/>
    </location>
</feature>
<evidence type="ECO:0000256" key="7">
    <source>
        <dbReference type="PIRSR" id="PIRSR600715-1"/>
    </source>
</evidence>
<feature type="transmembrane region" description="Helical" evidence="8">
    <location>
        <begin position="239"/>
        <end position="258"/>
    </location>
</feature>
<dbReference type="GO" id="GO:0016780">
    <property type="term" value="F:phosphotransferase activity, for other substituted phosphate groups"/>
    <property type="evidence" value="ECO:0007669"/>
    <property type="project" value="InterPro"/>
</dbReference>
<dbReference type="GO" id="GO:0046872">
    <property type="term" value="F:metal ion binding"/>
    <property type="evidence" value="ECO:0007669"/>
    <property type="project" value="UniProtKB-KW"/>
</dbReference>
<keyword evidence="10" id="KW-1185">Reference proteome</keyword>
<evidence type="ECO:0000256" key="8">
    <source>
        <dbReference type="SAM" id="Phobius"/>
    </source>
</evidence>
<keyword evidence="5 8" id="KW-1133">Transmembrane helix</keyword>
<dbReference type="Pfam" id="PF00953">
    <property type="entry name" value="Glycos_transf_4"/>
    <property type="match status" value="1"/>
</dbReference>
<keyword evidence="3 9" id="KW-0808">Transferase</keyword>
<evidence type="ECO:0000313" key="9">
    <source>
        <dbReference type="EMBL" id="TCJ14336.1"/>
    </source>
</evidence>
<dbReference type="GO" id="GO:0009103">
    <property type="term" value="P:lipopolysaccharide biosynthetic process"/>
    <property type="evidence" value="ECO:0007669"/>
    <property type="project" value="TreeGrafter"/>
</dbReference>
<feature type="binding site" evidence="7">
    <location>
        <position position="212"/>
    </location>
    <ligand>
        <name>Mg(2+)</name>
        <dbReference type="ChEBI" id="CHEBI:18420"/>
    </ligand>
</feature>
<protein>
    <submittedName>
        <fullName evidence="9">Undecaprenyl/decaprenyl-phosphate alpha-N-acetylglucosaminyl 1-phosphate transferase</fullName>
    </submittedName>
</protein>
<dbReference type="OrthoDB" id="9783652at2"/>
<proteinExistence type="predicted"/>
<keyword evidence="4 8" id="KW-0812">Transmembrane</keyword>
<comment type="caution">
    <text evidence="9">The sequence shown here is derived from an EMBL/GenBank/DDBJ whole genome shotgun (WGS) entry which is preliminary data.</text>
</comment>
<dbReference type="EMBL" id="SJZI01000042">
    <property type="protein sequence ID" value="TCJ14336.1"/>
    <property type="molecule type" value="Genomic_DNA"/>
</dbReference>
<reference evidence="9 10" key="1">
    <citation type="submission" date="2019-03" db="EMBL/GenBank/DDBJ databases">
        <authorList>
            <person name="Kim M.K.M."/>
        </authorList>
    </citation>
    <scope>NUCLEOTIDE SEQUENCE [LARGE SCALE GENOMIC DNA]</scope>
    <source>
        <strain evidence="9 10">17J68-12</strain>
    </source>
</reference>
<dbReference type="Proteomes" id="UP000295334">
    <property type="component" value="Unassembled WGS sequence"/>
</dbReference>